<keyword evidence="3" id="KW-1185">Reference proteome</keyword>
<dbReference type="PANTHER" id="PTHR13504:SF38">
    <property type="entry name" value="FIDO DOMAIN-CONTAINING PROTEIN"/>
    <property type="match status" value="1"/>
</dbReference>
<comment type="caution">
    <text evidence="2">The sequence shown here is derived from an EMBL/GenBank/DDBJ whole genome shotgun (WGS) entry which is preliminary data.</text>
</comment>
<protein>
    <submittedName>
        <fullName evidence="2">Fic family protein</fullName>
    </submittedName>
</protein>
<name>A0ABP6PLP8_9ACTN</name>
<evidence type="ECO:0000259" key="1">
    <source>
        <dbReference type="PROSITE" id="PS51459"/>
    </source>
</evidence>
<dbReference type="Proteomes" id="UP001499924">
    <property type="component" value="Unassembled WGS sequence"/>
</dbReference>
<organism evidence="2 3">
    <name type="scientific">Blastococcus jejuensis</name>
    <dbReference type="NCBI Taxonomy" id="351224"/>
    <lineage>
        <taxon>Bacteria</taxon>
        <taxon>Bacillati</taxon>
        <taxon>Actinomycetota</taxon>
        <taxon>Actinomycetes</taxon>
        <taxon>Geodermatophilales</taxon>
        <taxon>Geodermatophilaceae</taxon>
        <taxon>Blastococcus</taxon>
    </lineage>
</organism>
<dbReference type="RefSeq" id="WP_344690950.1">
    <property type="nucleotide sequence ID" value="NZ_BAAAVV010000016.1"/>
</dbReference>
<gene>
    <name evidence="2" type="ORF">GCM10010531_41210</name>
</gene>
<dbReference type="InterPro" id="IPR040198">
    <property type="entry name" value="Fido_containing"/>
</dbReference>
<dbReference type="InterPro" id="IPR036597">
    <property type="entry name" value="Fido-like_dom_sf"/>
</dbReference>
<evidence type="ECO:0000313" key="3">
    <source>
        <dbReference type="Proteomes" id="UP001499924"/>
    </source>
</evidence>
<dbReference type="Pfam" id="PF02661">
    <property type="entry name" value="Fic"/>
    <property type="match status" value="1"/>
</dbReference>
<reference evidence="3" key="1">
    <citation type="journal article" date="2019" name="Int. J. Syst. Evol. Microbiol.">
        <title>The Global Catalogue of Microorganisms (GCM) 10K type strain sequencing project: providing services to taxonomists for standard genome sequencing and annotation.</title>
        <authorList>
            <consortium name="The Broad Institute Genomics Platform"/>
            <consortium name="The Broad Institute Genome Sequencing Center for Infectious Disease"/>
            <person name="Wu L."/>
            <person name="Ma J."/>
        </authorList>
    </citation>
    <scope>NUCLEOTIDE SEQUENCE [LARGE SCALE GENOMIC DNA]</scope>
    <source>
        <strain evidence="3">JCM 15614</strain>
    </source>
</reference>
<dbReference type="Gene3D" id="1.10.3290.10">
    <property type="entry name" value="Fido-like domain"/>
    <property type="match status" value="1"/>
</dbReference>
<dbReference type="PROSITE" id="PS51459">
    <property type="entry name" value="FIDO"/>
    <property type="match status" value="1"/>
</dbReference>
<dbReference type="InterPro" id="IPR003812">
    <property type="entry name" value="Fido"/>
</dbReference>
<dbReference type="EMBL" id="BAAAVV010000016">
    <property type="protein sequence ID" value="GAA3182740.1"/>
    <property type="molecule type" value="Genomic_DNA"/>
</dbReference>
<dbReference type="PANTHER" id="PTHR13504">
    <property type="entry name" value="FIDO DOMAIN-CONTAINING PROTEIN DDB_G0283145"/>
    <property type="match status" value="1"/>
</dbReference>
<accession>A0ABP6PLP8</accession>
<dbReference type="SUPFAM" id="SSF140931">
    <property type="entry name" value="Fic-like"/>
    <property type="match status" value="1"/>
</dbReference>
<feature type="domain" description="Fido" evidence="1">
    <location>
        <begin position="121"/>
        <end position="275"/>
    </location>
</feature>
<sequence length="465" mass="50627">MAAPELAEYEPFPSFEEFTEVDFDDTTFSQFADILEQARAAATKEQMAAAVEKATKWAAIDTGAIEGLYEVDRGFTFTVAAEAAAWDNVHLQKGESVERAIQDALNGYEFVLDVATQSRPITETWIKELHTVICASQDTHAVITAAGKQDHPLPKGSYKAFPNNPLNLAANQIHGYAPVSDTPAEMHRLIQELNSEAFATAHPVVQAAYAHYAFVCVHPFADGNGRVSRALASVYLYRSPGVPLVIFADQKPAYLDALEAADRGAYRPFIHFIADRAVDVVRMVSADMRRQPRPSVSDRMQEMRRALLGRGGLPHEEVDALASLLFDEFVAALDRAMVSNPVEHPLSIRKGFASGSVARLEPYRNPPNSRILQLEAKSAPPASAKITLAFSCMIMKGQADGPDFVIVGGSPVAVVEEALIRDLQPTVSPALTYRLDVMAEDIVLGLVDRTVAAGAETLRKTGYSD</sequence>
<proteinExistence type="predicted"/>
<evidence type="ECO:0000313" key="2">
    <source>
        <dbReference type="EMBL" id="GAA3182740.1"/>
    </source>
</evidence>